<gene>
    <name evidence="8" type="ORF">DK846_03030</name>
</gene>
<keyword evidence="9" id="KW-1185">Reference proteome</keyword>
<dbReference type="PANTHER" id="PTHR17490:SF10">
    <property type="entry name" value="THREONYLCARBAMOYL-AMP SYNTHASE"/>
    <property type="match status" value="1"/>
</dbReference>
<dbReference type="AlphaFoldDB" id="A0A2V2N1C6"/>
<evidence type="ECO:0000256" key="3">
    <source>
        <dbReference type="ARBA" id="ARBA00012584"/>
    </source>
</evidence>
<dbReference type="Pfam" id="PF01300">
    <property type="entry name" value="Sua5_yciO_yrdC"/>
    <property type="match status" value="1"/>
</dbReference>
<dbReference type="GO" id="GO:0005737">
    <property type="term" value="C:cytoplasm"/>
    <property type="evidence" value="ECO:0007669"/>
    <property type="project" value="UniProtKB-SubCell"/>
</dbReference>
<dbReference type="PANTHER" id="PTHR17490">
    <property type="entry name" value="SUA5"/>
    <property type="match status" value="1"/>
</dbReference>
<evidence type="ECO:0000256" key="1">
    <source>
        <dbReference type="ARBA" id="ARBA00004496"/>
    </source>
</evidence>
<comment type="subcellular location">
    <subcellularLocation>
        <location evidence="1">Cytoplasm</location>
    </subcellularLocation>
</comment>
<dbReference type="PROSITE" id="PS51163">
    <property type="entry name" value="YRDC"/>
    <property type="match status" value="1"/>
</dbReference>
<dbReference type="InterPro" id="IPR017945">
    <property type="entry name" value="DHBP_synth_RibB-like_a/b_dom"/>
</dbReference>
<dbReference type="NCBIfam" id="TIGR00057">
    <property type="entry name" value="L-threonylcarbamoyladenylate synthase"/>
    <property type="match status" value="1"/>
</dbReference>
<keyword evidence="5" id="KW-0808">Transferase</keyword>
<proteinExistence type="inferred from homology"/>
<protein>
    <recommendedName>
        <fullName evidence="3">L-threonylcarbamoyladenylate synthase</fullName>
        <ecNumber evidence="3">2.7.7.87</ecNumber>
    </recommendedName>
</protein>
<dbReference type="InterPro" id="IPR006070">
    <property type="entry name" value="Sua5-like_dom"/>
</dbReference>
<dbReference type="EC" id="2.7.7.87" evidence="3"/>
<evidence type="ECO:0000313" key="9">
    <source>
        <dbReference type="Proteomes" id="UP000245657"/>
    </source>
</evidence>
<comment type="similarity">
    <text evidence="2">Belongs to the SUA5 family.</text>
</comment>
<evidence type="ECO:0000259" key="7">
    <source>
        <dbReference type="PROSITE" id="PS51163"/>
    </source>
</evidence>
<dbReference type="GO" id="GO:0061710">
    <property type="term" value="F:L-threonylcarbamoyladenylate synthase"/>
    <property type="evidence" value="ECO:0007669"/>
    <property type="project" value="UniProtKB-EC"/>
</dbReference>
<dbReference type="GO" id="GO:0003725">
    <property type="term" value="F:double-stranded RNA binding"/>
    <property type="evidence" value="ECO:0007669"/>
    <property type="project" value="InterPro"/>
</dbReference>
<name>A0A2V2N1C6_9EURY</name>
<dbReference type="Gene3D" id="3.90.870.10">
    <property type="entry name" value="DHBP synthase"/>
    <property type="match status" value="1"/>
</dbReference>
<organism evidence="8 9">
    <name type="scientific">Methanospirillum lacunae</name>
    <dbReference type="NCBI Taxonomy" id="668570"/>
    <lineage>
        <taxon>Archaea</taxon>
        <taxon>Methanobacteriati</taxon>
        <taxon>Methanobacteriota</taxon>
        <taxon>Stenosarchaea group</taxon>
        <taxon>Methanomicrobia</taxon>
        <taxon>Methanomicrobiales</taxon>
        <taxon>Methanospirillaceae</taxon>
        <taxon>Methanospirillum</taxon>
    </lineage>
</organism>
<dbReference type="Proteomes" id="UP000245657">
    <property type="component" value="Unassembled WGS sequence"/>
</dbReference>
<evidence type="ECO:0000256" key="6">
    <source>
        <dbReference type="ARBA" id="ARBA00048366"/>
    </source>
</evidence>
<sequence>MLKEQIKKAVDVLNKDGLIVYPTDTLYGLGADALSEEAIHKVYEAKGREYHKPLSIAVCDVEMISAVAYVDEIAEAFLNEFLPGPVTLVLKARSVLPSLLTSGTNLIGIRYPAQDVALEIINRFDSPITATSANLSGAPSPITINDALVPHDFAIDVGALKGTPSTVVDLVNREIIRPGADIERIAAMLAEWIE</sequence>
<evidence type="ECO:0000256" key="5">
    <source>
        <dbReference type="ARBA" id="ARBA00022679"/>
    </source>
</evidence>
<evidence type="ECO:0000256" key="4">
    <source>
        <dbReference type="ARBA" id="ARBA00022490"/>
    </source>
</evidence>
<comment type="catalytic activity">
    <reaction evidence="6">
        <text>L-threonine + hydrogencarbonate + ATP = L-threonylcarbamoyladenylate + diphosphate + H2O</text>
        <dbReference type="Rhea" id="RHEA:36407"/>
        <dbReference type="ChEBI" id="CHEBI:15377"/>
        <dbReference type="ChEBI" id="CHEBI:17544"/>
        <dbReference type="ChEBI" id="CHEBI:30616"/>
        <dbReference type="ChEBI" id="CHEBI:33019"/>
        <dbReference type="ChEBI" id="CHEBI:57926"/>
        <dbReference type="ChEBI" id="CHEBI:73682"/>
        <dbReference type="EC" id="2.7.7.87"/>
    </reaction>
</comment>
<accession>A0A2V2N1C6</accession>
<dbReference type="InterPro" id="IPR050156">
    <property type="entry name" value="TC-AMP_synthase_SUA5"/>
</dbReference>
<keyword evidence="4" id="KW-0963">Cytoplasm</keyword>
<dbReference type="EMBL" id="QGMY01000002">
    <property type="protein sequence ID" value="PWR74144.1"/>
    <property type="molecule type" value="Genomic_DNA"/>
</dbReference>
<dbReference type="GO" id="GO:0000049">
    <property type="term" value="F:tRNA binding"/>
    <property type="evidence" value="ECO:0007669"/>
    <property type="project" value="TreeGrafter"/>
</dbReference>
<feature type="domain" description="YrdC-like" evidence="7">
    <location>
        <begin position="3"/>
        <end position="181"/>
    </location>
</feature>
<comment type="caution">
    <text evidence="8">The sequence shown here is derived from an EMBL/GenBank/DDBJ whole genome shotgun (WGS) entry which is preliminary data.</text>
</comment>
<reference evidence="8 9" key="1">
    <citation type="submission" date="2018-05" db="EMBL/GenBank/DDBJ databases">
        <title>Draft genome of Methanospirillum lacunae Ki8-1.</title>
        <authorList>
            <person name="Dueholm M.S."/>
            <person name="Nielsen P.H."/>
            <person name="Bakmann L.F."/>
            <person name="Otzen D.E."/>
        </authorList>
    </citation>
    <scope>NUCLEOTIDE SEQUENCE [LARGE SCALE GENOMIC DNA]</scope>
    <source>
        <strain evidence="8 9">Ki8-1</strain>
    </source>
</reference>
<dbReference type="GO" id="GO:0006450">
    <property type="term" value="P:regulation of translational fidelity"/>
    <property type="evidence" value="ECO:0007669"/>
    <property type="project" value="TreeGrafter"/>
</dbReference>
<evidence type="ECO:0000256" key="2">
    <source>
        <dbReference type="ARBA" id="ARBA00007663"/>
    </source>
</evidence>
<dbReference type="SUPFAM" id="SSF55821">
    <property type="entry name" value="YrdC/RibB"/>
    <property type="match status" value="1"/>
</dbReference>
<evidence type="ECO:0000313" key="8">
    <source>
        <dbReference type="EMBL" id="PWR74144.1"/>
    </source>
</evidence>